<name>A0ABD2P9D5_9CUCU</name>
<organism evidence="1 2">
    <name type="scientific">Cryptolaemus montrouzieri</name>
    <dbReference type="NCBI Taxonomy" id="559131"/>
    <lineage>
        <taxon>Eukaryota</taxon>
        <taxon>Metazoa</taxon>
        <taxon>Ecdysozoa</taxon>
        <taxon>Arthropoda</taxon>
        <taxon>Hexapoda</taxon>
        <taxon>Insecta</taxon>
        <taxon>Pterygota</taxon>
        <taxon>Neoptera</taxon>
        <taxon>Endopterygota</taxon>
        <taxon>Coleoptera</taxon>
        <taxon>Polyphaga</taxon>
        <taxon>Cucujiformia</taxon>
        <taxon>Coccinelloidea</taxon>
        <taxon>Coccinellidae</taxon>
        <taxon>Scymninae</taxon>
        <taxon>Scymnini</taxon>
        <taxon>Cryptolaemus</taxon>
    </lineage>
</organism>
<keyword evidence="2" id="KW-1185">Reference proteome</keyword>
<evidence type="ECO:0000313" key="1">
    <source>
        <dbReference type="EMBL" id="KAL3287351.1"/>
    </source>
</evidence>
<sequence length="142" mass="16188">MIAKPLDLELKFRYNNNNAKDLWKYVKKLREDSTTSPGVDEMKMEDGTSVTKRHEVAEYFATYSSDIGKNLAAKITKPSSRVLVQRRNMKSKPIETTQEVKALINSLKGGKSAGIDGLKSEISKIVSDFILKPLVYYQWVWK</sequence>
<dbReference type="EMBL" id="JABFTP020000185">
    <property type="protein sequence ID" value="KAL3287351.1"/>
    <property type="molecule type" value="Genomic_DNA"/>
</dbReference>
<accession>A0ABD2P9D5</accession>
<dbReference type="AlphaFoldDB" id="A0ABD2P9D5"/>
<gene>
    <name evidence="1" type="ORF">HHI36_001825</name>
</gene>
<comment type="caution">
    <text evidence="1">The sequence shown here is derived from an EMBL/GenBank/DDBJ whole genome shotgun (WGS) entry which is preliminary data.</text>
</comment>
<dbReference type="Proteomes" id="UP001516400">
    <property type="component" value="Unassembled WGS sequence"/>
</dbReference>
<evidence type="ECO:0000313" key="2">
    <source>
        <dbReference type="Proteomes" id="UP001516400"/>
    </source>
</evidence>
<protein>
    <submittedName>
        <fullName evidence="1">Uncharacterized protein</fullName>
    </submittedName>
</protein>
<proteinExistence type="predicted"/>
<reference evidence="1 2" key="1">
    <citation type="journal article" date="2021" name="BMC Biol.">
        <title>Horizontally acquired antibacterial genes associated with adaptive radiation of ladybird beetles.</title>
        <authorList>
            <person name="Li H.S."/>
            <person name="Tang X.F."/>
            <person name="Huang Y.H."/>
            <person name="Xu Z.Y."/>
            <person name="Chen M.L."/>
            <person name="Du X.Y."/>
            <person name="Qiu B.Y."/>
            <person name="Chen P.T."/>
            <person name="Zhang W."/>
            <person name="Slipinski A."/>
            <person name="Escalona H.E."/>
            <person name="Waterhouse R.M."/>
            <person name="Zwick A."/>
            <person name="Pang H."/>
        </authorList>
    </citation>
    <scope>NUCLEOTIDE SEQUENCE [LARGE SCALE GENOMIC DNA]</scope>
    <source>
        <strain evidence="1">SYSU2018</strain>
    </source>
</reference>